<dbReference type="InterPro" id="IPR052898">
    <property type="entry name" value="ACAD10-like"/>
</dbReference>
<sequence length="81" mass="9363">MDLSHFDQVVESCLEKLMKPDLAFYRLVEARLGLSGPDLVFLDDLEENLEAARQLGWRTIKVEEDVRPAIRELEELTGLEF</sequence>
<evidence type="ECO:0000313" key="2">
    <source>
        <dbReference type="Proteomes" id="UP001152747"/>
    </source>
</evidence>
<dbReference type="InterPro" id="IPR036412">
    <property type="entry name" value="HAD-like_sf"/>
</dbReference>
<dbReference type="PANTHER" id="PTHR47829:SF1">
    <property type="entry name" value="HAD FAMILY PHOSPHATASE"/>
    <property type="match status" value="1"/>
</dbReference>
<dbReference type="SUPFAM" id="SSF56784">
    <property type="entry name" value="HAD-like"/>
    <property type="match status" value="1"/>
</dbReference>
<dbReference type="Proteomes" id="UP001152747">
    <property type="component" value="Unassembled WGS sequence"/>
</dbReference>
<dbReference type="InterPro" id="IPR006439">
    <property type="entry name" value="HAD-SF_hydro_IA"/>
</dbReference>
<organism evidence="1 2">
    <name type="scientific">Caenorhabditis angaria</name>
    <dbReference type="NCBI Taxonomy" id="860376"/>
    <lineage>
        <taxon>Eukaryota</taxon>
        <taxon>Metazoa</taxon>
        <taxon>Ecdysozoa</taxon>
        <taxon>Nematoda</taxon>
        <taxon>Chromadorea</taxon>
        <taxon>Rhabditida</taxon>
        <taxon>Rhabditina</taxon>
        <taxon>Rhabditomorpha</taxon>
        <taxon>Rhabditoidea</taxon>
        <taxon>Rhabditidae</taxon>
        <taxon>Peloderinae</taxon>
        <taxon>Caenorhabditis</taxon>
    </lineage>
</organism>
<dbReference type="EMBL" id="CANHGI010000002">
    <property type="protein sequence ID" value="CAI5443508.1"/>
    <property type="molecule type" value="Genomic_DNA"/>
</dbReference>
<keyword evidence="2" id="KW-1185">Reference proteome</keyword>
<dbReference type="OrthoDB" id="408373at2759"/>
<dbReference type="AlphaFoldDB" id="A0A9P1IER1"/>
<comment type="caution">
    <text evidence="1">The sequence shown here is derived from an EMBL/GenBank/DDBJ whole genome shotgun (WGS) entry which is preliminary data.</text>
</comment>
<dbReference type="PRINTS" id="PR00413">
    <property type="entry name" value="HADHALOGNASE"/>
</dbReference>
<reference evidence="1" key="1">
    <citation type="submission" date="2022-11" db="EMBL/GenBank/DDBJ databases">
        <authorList>
            <person name="Kikuchi T."/>
        </authorList>
    </citation>
    <scope>NUCLEOTIDE SEQUENCE</scope>
    <source>
        <strain evidence="1">PS1010</strain>
    </source>
</reference>
<proteinExistence type="predicted"/>
<dbReference type="Gene3D" id="3.40.50.1000">
    <property type="entry name" value="HAD superfamily/HAD-like"/>
    <property type="match status" value="1"/>
</dbReference>
<dbReference type="PANTHER" id="PTHR47829">
    <property type="entry name" value="HYDROLASE, PUTATIVE (AFU_ORTHOLOGUE AFUA_1G12880)-RELATED"/>
    <property type="match status" value="1"/>
</dbReference>
<dbReference type="NCBIfam" id="TIGR01509">
    <property type="entry name" value="HAD-SF-IA-v3"/>
    <property type="match status" value="1"/>
</dbReference>
<gene>
    <name evidence="1" type="ORF">CAMP_LOCUS6145</name>
</gene>
<evidence type="ECO:0000313" key="1">
    <source>
        <dbReference type="EMBL" id="CAI5443508.1"/>
    </source>
</evidence>
<dbReference type="InterPro" id="IPR023214">
    <property type="entry name" value="HAD_sf"/>
</dbReference>
<accession>A0A9P1IER1</accession>
<protein>
    <submittedName>
        <fullName evidence="1">Uncharacterized protein</fullName>
    </submittedName>
</protein>
<name>A0A9P1IER1_9PELO</name>